<organism evidence="3 4">
    <name type="scientific">Brevundimonas lenta</name>
    <dbReference type="NCBI Taxonomy" id="424796"/>
    <lineage>
        <taxon>Bacteria</taxon>
        <taxon>Pseudomonadati</taxon>
        <taxon>Pseudomonadota</taxon>
        <taxon>Alphaproteobacteria</taxon>
        <taxon>Caulobacterales</taxon>
        <taxon>Caulobacteraceae</taxon>
        <taxon>Brevundimonas</taxon>
    </lineage>
</organism>
<comment type="caution">
    <text evidence="3">The sequence shown here is derived from an EMBL/GenBank/DDBJ whole genome shotgun (WGS) entry which is preliminary data.</text>
</comment>
<evidence type="ECO:0000313" key="4">
    <source>
        <dbReference type="Proteomes" id="UP000529946"/>
    </source>
</evidence>
<dbReference type="EMBL" id="JACIDM010000003">
    <property type="protein sequence ID" value="MBB4084260.1"/>
    <property type="molecule type" value="Genomic_DNA"/>
</dbReference>
<protein>
    <recommendedName>
        <fullName evidence="5">Cell wall hydrolase</fullName>
    </recommendedName>
</protein>
<evidence type="ECO:0008006" key="5">
    <source>
        <dbReference type="Google" id="ProtNLM"/>
    </source>
</evidence>
<gene>
    <name evidence="3" type="ORF">GGR12_003148</name>
</gene>
<dbReference type="RefSeq" id="WP_183205554.1">
    <property type="nucleotide sequence ID" value="NZ_BAAAER010000003.1"/>
</dbReference>
<feature type="signal peptide" evidence="2">
    <location>
        <begin position="1"/>
        <end position="21"/>
    </location>
</feature>
<feature type="coiled-coil region" evidence="1">
    <location>
        <begin position="117"/>
        <end position="144"/>
    </location>
</feature>
<keyword evidence="4" id="KW-1185">Reference proteome</keyword>
<name>A0A7W6NRJ8_9CAUL</name>
<accession>A0A7W6NRJ8</accession>
<reference evidence="3 4" key="1">
    <citation type="submission" date="2020-08" db="EMBL/GenBank/DDBJ databases">
        <title>Genomic Encyclopedia of Type Strains, Phase IV (KMG-IV): sequencing the most valuable type-strain genomes for metagenomic binning, comparative biology and taxonomic classification.</title>
        <authorList>
            <person name="Goeker M."/>
        </authorList>
    </citation>
    <scope>NUCLEOTIDE SEQUENCE [LARGE SCALE GENOMIC DNA]</scope>
    <source>
        <strain evidence="3 4">DSM 23960</strain>
    </source>
</reference>
<dbReference type="Proteomes" id="UP000529946">
    <property type="component" value="Unassembled WGS sequence"/>
</dbReference>
<proteinExistence type="predicted"/>
<evidence type="ECO:0000256" key="2">
    <source>
        <dbReference type="SAM" id="SignalP"/>
    </source>
</evidence>
<feature type="chain" id="PRO_5030508200" description="Cell wall hydrolase" evidence="2">
    <location>
        <begin position="22"/>
        <end position="162"/>
    </location>
</feature>
<keyword evidence="1" id="KW-0175">Coiled coil</keyword>
<dbReference type="AlphaFoldDB" id="A0A7W6NRJ8"/>
<evidence type="ECO:0000313" key="3">
    <source>
        <dbReference type="EMBL" id="MBB4084260.1"/>
    </source>
</evidence>
<evidence type="ECO:0000256" key="1">
    <source>
        <dbReference type="SAM" id="Coils"/>
    </source>
</evidence>
<keyword evidence="2" id="KW-0732">Signal</keyword>
<sequence length="162" mass="17111">MIRTTLACLAVLSLAAAPAMAQSTKPVATPAQTTAAVAAEPAPGSAEWLRMRSESYEADQATDAEQDPAELAATIKLNSSIVAGNAAAERSEVEAQAAFEAQNERWRAENARSNTARAEWEANVAAADSARARWERERAAWEAEVAACRASGRVCITPDAPK</sequence>